<dbReference type="EMBL" id="QRYT01000037">
    <property type="protein sequence ID" value="RGV06600.1"/>
    <property type="molecule type" value="Genomic_DNA"/>
</dbReference>
<organism evidence="1 2">
    <name type="scientific">Phocaeicola vulgatus</name>
    <name type="common">Bacteroides vulgatus</name>
    <dbReference type="NCBI Taxonomy" id="821"/>
    <lineage>
        <taxon>Bacteria</taxon>
        <taxon>Pseudomonadati</taxon>
        <taxon>Bacteroidota</taxon>
        <taxon>Bacteroidia</taxon>
        <taxon>Bacteroidales</taxon>
        <taxon>Bacteroidaceae</taxon>
        <taxon>Phocaeicola</taxon>
    </lineage>
</organism>
<name>A0A412VIY2_PHOVU</name>
<protein>
    <submittedName>
        <fullName evidence="1">Uncharacterized protein</fullName>
    </submittedName>
</protein>
<dbReference type="AlphaFoldDB" id="A0A412VIY2"/>
<comment type="caution">
    <text evidence="1">The sequence shown here is derived from an EMBL/GenBank/DDBJ whole genome shotgun (WGS) entry which is preliminary data.</text>
</comment>
<proteinExistence type="predicted"/>
<accession>A0A412VIY2</accession>
<gene>
    <name evidence="1" type="ORF">DWW27_14705</name>
</gene>
<reference evidence="1 2" key="1">
    <citation type="submission" date="2018-08" db="EMBL/GenBank/DDBJ databases">
        <title>A genome reference for cultivated species of the human gut microbiota.</title>
        <authorList>
            <person name="Zou Y."/>
            <person name="Xue W."/>
            <person name="Luo G."/>
        </authorList>
    </citation>
    <scope>NUCLEOTIDE SEQUENCE [LARGE SCALE GENOMIC DNA]</scope>
    <source>
        <strain evidence="1 2">AF14-8</strain>
    </source>
</reference>
<dbReference type="Proteomes" id="UP000285379">
    <property type="component" value="Unassembled WGS sequence"/>
</dbReference>
<sequence length="90" mass="10395">MDQSIIPLSEKTANDLCEALQNCSYSMKSLANSFGQASKNLAVNKVTIDITKYQVKVCMSNILIRWYWKRKLRRAEIRLSNLENIIANER</sequence>
<evidence type="ECO:0000313" key="2">
    <source>
        <dbReference type="Proteomes" id="UP000285379"/>
    </source>
</evidence>
<evidence type="ECO:0000313" key="1">
    <source>
        <dbReference type="EMBL" id="RGV06600.1"/>
    </source>
</evidence>